<organism evidence="2 3">
    <name type="scientific">Trichobilharzia regenti</name>
    <name type="common">Nasal bird schistosome</name>
    <dbReference type="NCBI Taxonomy" id="157069"/>
    <lineage>
        <taxon>Eukaryota</taxon>
        <taxon>Metazoa</taxon>
        <taxon>Spiralia</taxon>
        <taxon>Lophotrochozoa</taxon>
        <taxon>Platyhelminthes</taxon>
        <taxon>Trematoda</taxon>
        <taxon>Digenea</taxon>
        <taxon>Strigeidida</taxon>
        <taxon>Schistosomatoidea</taxon>
        <taxon>Schistosomatidae</taxon>
        <taxon>Trichobilharzia</taxon>
    </lineage>
</organism>
<reference evidence="3" key="2">
    <citation type="submission" date="2023-11" db="UniProtKB">
        <authorList>
            <consortium name="WormBaseParasite"/>
        </authorList>
    </citation>
    <scope>IDENTIFICATION</scope>
</reference>
<accession>A0AA85JV56</accession>
<evidence type="ECO:0000313" key="2">
    <source>
        <dbReference type="Proteomes" id="UP000050795"/>
    </source>
</evidence>
<feature type="signal peptide" evidence="1">
    <location>
        <begin position="1"/>
        <end position="20"/>
    </location>
</feature>
<feature type="chain" id="PRO_5041743492" description="Secreted protein" evidence="1">
    <location>
        <begin position="21"/>
        <end position="100"/>
    </location>
</feature>
<sequence length="100" mass="10744">MRFILATFMLISFSVYLSLGVPTVGLPTVDVQSTPCEINMIKKIQELILASSGQDVTMIKGFLEKDNLEQQIQGLIATLIKRLDEGLGGLVSTGGMTPAS</sequence>
<dbReference type="WBParaSite" id="TREG1_59520.1">
    <property type="protein sequence ID" value="TREG1_59520.1"/>
    <property type="gene ID" value="TREG1_59520"/>
</dbReference>
<reference evidence="2" key="1">
    <citation type="submission" date="2022-06" db="EMBL/GenBank/DDBJ databases">
        <authorList>
            <person name="Berger JAMES D."/>
            <person name="Berger JAMES D."/>
        </authorList>
    </citation>
    <scope>NUCLEOTIDE SEQUENCE [LARGE SCALE GENOMIC DNA]</scope>
</reference>
<name>A0AA85JV56_TRIRE</name>
<dbReference type="Proteomes" id="UP000050795">
    <property type="component" value="Unassembled WGS sequence"/>
</dbReference>
<keyword evidence="2" id="KW-1185">Reference proteome</keyword>
<dbReference type="AlphaFoldDB" id="A0AA85JV56"/>
<protein>
    <recommendedName>
        <fullName evidence="4">Secreted protein</fullName>
    </recommendedName>
</protein>
<evidence type="ECO:0000313" key="3">
    <source>
        <dbReference type="WBParaSite" id="TREG1_59520.1"/>
    </source>
</evidence>
<evidence type="ECO:0000256" key="1">
    <source>
        <dbReference type="SAM" id="SignalP"/>
    </source>
</evidence>
<keyword evidence="1" id="KW-0732">Signal</keyword>
<evidence type="ECO:0008006" key="4">
    <source>
        <dbReference type="Google" id="ProtNLM"/>
    </source>
</evidence>
<proteinExistence type="predicted"/>